<evidence type="ECO:0000313" key="3">
    <source>
        <dbReference type="Proteomes" id="UP000179072"/>
    </source>
</evidence>
<dbReference type="InterPro" id="IPR012340">
    <property type="entry name" value="NA-bd_OB-fold"/>
</dbReference>
<dbReference type="Proteomes" id="UP000179072">
    <property type="component" value="Unassembled WGS sequence"/>
</dbReference>
<organism evidence="2 3">
    <name type="scientific">Candidatus Roizmanbacteria bacterium RIFCSPLOWO2_01_FULL_38_11</name>
    <dbReference type="NCBI Taxonomy" id="1802060"/>
    <lineage>
        <taxon>Bacteria</taxon>
        <taxon>Candidatus Roizmaniibacteriota</taxon>
    </lineage>
</organism>
<evidence type="ECO:0000259" key="1">
    <source>
        <dbReference type="Pfam" id="PF01796"/>
    </source>
</evidence>
<gene>
    <name evidence="2" type="ORF">A2957_01245</name>
</gene>
<reference evidence="2 3" key="1">
    <citation type="journal article" date="2016" name="Nat. Commun.">
        <title>Thousands of microbial genomes shed light on interconnected biogeochemical processes in an aquifer system.</title>
        <authorList>
            <person name="Anantharaman K."/>
            <person name="Brown C.T."/>
            <person name="Hug L.A."/>
            <person name="Sharon I."/>
            <person name="Castelle C.J."/>
            <person name="Probst A.J."/>
            <person name="Thomas B.C."/>
            <person name="Singh A."/>
            <person name="Wilkins M.J."/>
            <person name="Karaoz U."/>
            <person name="Brodie E.L."/>
            <person name="Williams K.H."/>
            <person name="Hubbard S.S."/>
            <person name="Banfield J.F."/>
        </authorList>
    </citation>
    <scope>NUCLEOTIDE SEQUENCE [LARGE SCALE GENOMIC DNA]</scope>
</reference>
<dbReference type="SUPFAM" id="SSF50249">
    <property type="entry name" value="Nucleic acid-binding proteins"/>
    <property type="match status" value="1"/>
</dbReference>
<dbReference type="AlphaFoldDB" id="A0A1F7IL91"/>
<evidence type="ECO:0000313" key="2">
    <source>
        <dbReference type="EMBL" id="OGK44070.1"/>
    </source>
</evidence>
<name>A0A1F7IL91_9BACT</name>
<dbReference type="InterPro" id="IPR002878">
    <property type="entry name" value="ChsH2_C"/>
</dbReference>
<sequence length="98" mass="11486">MYSPVKIWRRQRKLREYLGKKGKIITWTKIYTAGEGRSSEDPYNVALIEIDDHTRFSLQVIHGYEKLDFGQEVKIVLRKLHQKSHEGVIAYGIKCIPL</sequence>
<dbReference type="Pfam" id="PF01796">
    <property type="entry name" value="OB_ChsH2_C"/>
    <property type="match status" value="1"/>
</dbReference>
<dbReference type="STRING" id="1802060.A2957_01245"/>
<protein>
    <recommendedName>
        <fullName evidence="1">ChsH2 C-terminal OB-fold domain-containing protein</fullName>
    </recommendedName>
</protein>
<dbReference type="EMBL" id="MGAK01000025">
    <property type="protein sequence ID" value="OGK44070.1"/>
    <property type="molecule type" value="Genomic_DNA"/>
</dbReference>
<feature type="domain" description="ChsH2 C-terminal OB-fold" evidence="1">
    <location>
        <begin position="18"/>
        <end position="77"/>
    </location>
</feature>
<accession>A0A1F7IL91</accession>
<comment type="caution">
    <text evidence="2">The sequence shown here is derived from an EMBL/GenBank/DDBJ whole genome shotgun (WGS) entry which is preliminary data.</text>
</comment>
<proteinExistence type="predicted"/>